<dbReference type="NCBIfam" id="NF008293">
    <property type="entry name" value="PRK11073.1"/>
    <property type="match status" value="1"/>
</dbReference>
<evidence type="ECO:0000256" key="9">
    <source>
        <dbReference type="ARBA" id="ARBA00023012"/>
    </source>
</evidence>
<dbReference type="SMART" id="SM00091">
    <property type="entry name" value="PAS"/>
    <property type="match status" value="1"/>
</dbReference>
<dbReference type="SMART" id="SM00387">
    <property type="entry name" value="HATPase_c"/>
    <property type="match status" value="1"/>
</dbReference>
<keyword evidence="6" id="KW-0418">Kinase</keyword>
<dbReference type="Proteomes" id="UP001501294">
    <property type="component" value="Unassembled WGS sequence"/>
</dbReference>
<evidence type="ECO:0000259" key="15">
    <source>
        <dbReference type="PROSITE" id="PS50109"/>
    </source>
</evidence>
<evidence type="ECO:0000256" key="12">
    <source>
        <dbReference type="ARBA" id="ARBA00039567"/>
    </source>
</evidence>
<evidence type="ECO:0000313" key="18">
    <source>
        <dbReference type="Proteomes" id="UP001501294"/>
    </source>
</evidence>
<dbReference type="PROSITE" id="PS50109">
    <property type="entry name" value="HIS_KIN"/>
    <property type="match status" value="1"/>
</dbReference>
<feature type="domain" description="PAS" evidence="16">
    <location>
        <begin position="1"/>
        <end position="68"/>
    </location>
</feature>
<keyword evidence="9" id="KW-0902">Two-component regulatory system</keyword>
<protein>
    <recommendedName>
        <fullName evidence="12">Sensory histidine kinase/phosphatase NtrB</fullName>
        <ecNumber evidence="2">2.7.13.3</ecNumber>
    </recommendedName>
    <alternativeName>
        <fullName evidence="13">Nitrogen regulation protein NR(II)</fullName>
    </alternativeName>
    <alternativeName>
        <fullName evidence="14">Nitrogen regulator II</fullName>
    </alternativeName>
</protein>
<gene>
    <name evidence="17" type="primary">glnL</name>
    <name evidence="17" type="ORF">GCM10023150_04670</name>
</gene>
<dbReference type="Gene3D" id="3.30.565.10">
    <property type="entry name" value="Histidine kinase-like ATPase, C-terminal domain"/>
    <property type="match status" value="1"/>
</dbReference>
<dbReference type="PROSITE" id="PS50112">
    <property type="entry name" value="PAS"/>
    <property type="match status" value="1"/>
</dbReference>
<dbReference type="PANTHER" id="PTHR43065">
    <property type="entry name" value="SENSOR HISTIDINE KINASE"/>
    <property type="match status" value="1"/>
</dbReference>
<evidence type="ECO:0000256" key="7">
    <source>
        <dbReference type="ARBA" id="ARBA00022801"/>
    </source>
</evidence>
<dbReference type="SUPFAM" id="SSF47384">
    <property type="entry name" value="Homodimeric domain of signal transducing histidine kinase"/>
    <property type="match status" value="1"/>
</dbReference>
<comment type="function">
    <text evidence="11">Member of the two-component regulatory system NtrB/NtrC, which controls expression of the nitrogen-regulated (ntr) genes in response to nitrogen limitation. Under conditions of nitrogen limitation, NtrB autophosphorylates and transfers the phosphoryl group to NtrC. In the presence of nitrogen, acts as a phosphatase that dephosphorylates and inactivates NtrC.</text>
</comment>
<evidence type="ECO:0000256" key="11">
    <source>
        <dbReference type="ARBA" id="ARBA00037696"/>
    </source>
</evidence>
<sequence>MPFERLLDSLSTAIIAFDAHGRFSYLNQAAEKAFSTSSKVLVGKRYSYFIASDSLPLTAILEGLRQNGQFVLDNIHLELMNEKQLTVDLTGHWYQADEPYLIVEWQDHSHSPSRALGQGLSKQNRVSERLLQKLAHEIKNPLSGLRGAAQLLAQEANATTGSAIKEFTDIIEHETSRLTQLVDRMLLSSHKASRILMNIHEVTERVVELCSIKLARNITLIKDYDPSLPDFYCAPDSVYQAILNITQNAIEACETQSDAAVTLRTRALPRYTINGKQYPLTVCVQVENNGPVIPTELAPNIFFPLISGKNSSGLGLGIAQSLIQQQQGLIEFQSTESKTTFSIYLPVINDEVKDNADG</sequence>
<dbReference type="InterPro" id="IPR036097">
    <property type="entry name" value="HisK_dim/P_sf"/>
</dbReference>
<keyword evidence="8" id="KW-0067">ATP-binding</keyword>
<feature type="domain" description="Histidine kinase" evidence="15">
    <location>
        <begin position="133"/>
        <end position="349"/>
    </location>
</feature>
<dbReference type="PANTHER" id="PTHR43065:SF16">
    <property type="entry name" value="SENSORY HISTIDINE KINASE_PHOSPHATASE NTRB"/>
    <property type="match status" value="1"/>
</dbReference>
<dbReference type="CDD" id="cd00130">
    <property type="entry name" value="PAS"/>
    <property type="match status" value="1"/>
</dbReference>
<accession>A0ABP8HUQ6</accession>
<reference evidence="18" key="1">
    <citation type="journal article" date="2019" name="Int. J. Syst. Evol. Microbiol.">
        <title>The Global Catalogue of Microorganisms (GCM) 10K type strain sequencing project: providing services to taxonomists for standard genome sequencing and annotation.</title>
        <authorList>
            <consortium name="The Broad Institute Genomics Platform"/>
            <consortium name="The Broad Institute Genome Sequencing Center for Infectious Disease"/>
            <person name="Wu L."/>
            <person name="Ma J."/>
        </authorList>
    </citation>
    <scope>NUCLEOTIDE SEQUENCE [LARGE SCALE GENOMIC DNA]</scope>
    <source>
        <strain evidence="18">JCM 17727</strain>
    </source>
</reference>
<comment type="caution">
    <text evidence="17">The sequence shown here is derived from an EMBL/GenBank/DDBJ whole genome shotgun (WGS) entry which is preliminary data.</text>
</comment>
<comment type="catalytic activity">
    <reaction evidence="1">
        <text>ATP + protein L-histidine = ADP + protein N-phospho-L-histidine.</text>
        <dbReference type="EC" id="2.7.13.3"/>
    </reaction>
</comment>
<keyword evidence="5" id="KW-0547">Nucleotide-binding</keyword>
<dbReference type="Pfam" id="PF02518">
    <property type="entry name" value="HATPase_c"/>
    <property type="match status" value="1"/>
</dbReference>
<evidence type="ECO:0000259" key="16">
    <source>
        <dbReference type="PROSITE" id="PS50112"/>
    </source>
</evidence>
<organism evidence="17 18">
    <name type="scientific">Kangiella taiwanensis</name>
    <dbReference type="NCBI Taxonomy" id="1079179"/>
    <lineage>
        <taxon>Bacteria</taxon>
        <taxon>Pseudomonadati</taxon>
        <taxon>Pseudomonadota</taxon>
        <taxon>Gammaproteobacteria</taxon>
        <taxon>Kangiellales</taxon>
        <taxon>Kangiellaceae</taxon>
        <taxon>Kangiella</taxon>
    </lineage>
</organism>
<evidence type="ECO:0000256" key="1">
    <source>
        <dbReference type="ARBA" id="ARBA00000085"/>
    </source>
</evidence>
<dbReference type="PRINTS" id="PR00344">
    <property type="entry name" value="BCTRLSENSOR"/>
</dbReference>
<evidence type="ECO:0000256" key="2">
    <source>
        <dbReference type="ARBA" id="ARBA00012438"/>
    </source>
</evidence>
<dbReference type="EC" id="2.7.13.3" evidence="2"/>
<evidence type="ECO:0000256" key="6">
    <source>
        <dbReference type="ARBA" id="ARBA00022777"/>
    </source>
</evidence>
<evidence type="ECO:0000256" key="5">
    <source>
        <dbReference type="ARBA" id="ARBA00022741"/>
    </source>
</evidence>
<dbReference type="InterPro" id="IPR000014">
    <property type="entry name" value="PAS"/>
</dbReference>
<keyword evidence="10" id="KW-0535">Nitrogen fixation</keyword>
<dbReference type="InterPro" id="IPR005467">
    <property type="entry name" value="His_kinase_dom"/>
</dbReference>
<dbReference type="SUPFAM" id="SSF55874">
    <property type="entry name" value="ATPase domain of HSP90 chaperone/DNA topoisomerase II/histidine kinase"/>
    <property type="match status" value="1"/>
</dbReference>
<dbReference type="Gene3D" id="1.10.287.130">
    <property type="match status" value="1"/>
</dbReference>
<name>A0ABP8HUQ6_9GAMM</name>
<keyword evidence="18" id="KW-1185">Reference proteome</keyword>
<evidence type="ECO:0000256" key="8">
    <source>
        <dbReference type="ARBA" id="ARBA00022840"/>
    </source>
</evidence>
<evidence type="ECO:0000256" key="3">
    <source>
        <dbReference type="ARBA" id="ARBA00022553"/>
    </source>
</evidence>
<dbReference type="SMART" id="SM00388">
    <property type="entry name" value="HisKA"/>
    <property type="match status" value="1"/>
</dbReference>
<dbReference type="Gene3D" id="3.30.450.20">
    <property type="entry name" value="PAS domain"/>
    <property type="match status" value="1"/>
</dbReference>
<evidence type="ECO:0000256" key="13">
    <source>
        <dbReference type="ARBA" id="ARBA00042313"/>
    </source>
</evidence>
<dbReference type="InterPro" id="IPR013767">
    <property type="entry name" value="PAS_fold"/>
</dbReference>
<dbReference type="SUPFAM" id="SSF55785">
    <property type="entry name" value="PYP-like sensor domain (PAS domain)"/>
    <property type="match status" value="1"/>
</dbReference>
<dbReference type="Pfam" id="PF00989">
    <property type="entry name" value="PAS"/>
    <property type="match status" value="1"/>
</dbReference>
<dbReference type="EMBL" id="BAABFU010000001">
    <property type="protein sequence ID" value="GAA4344828.1"/>
    <property type="molecule type" value="Genomic_DNA"/>
</dbReference>
<keyword evidence="7" id="KW-0378">Hydrolase</keyword>
<keyword evidence="3" id="KW-0597">Phosphoprotein</keyword>
<dbReference type="InterPro" id="IPR003594">
    <property type="entry name" value="HATPase_dom"/>
</dbReference>
<dbReference type="Pfam" id="PF00512">
    <property type="entry name" value="HisKA"/>
    <property type="match status" value="1"/>
</dbReference>
<evidence type="ECO:0000256" key="14">
    <source>
        <dbReference type="ARBA" id="ARBA00043094"/>
    </source>
</evidence>
<dbReference type="RefSeq" id="WP_223577203.1">
    <property type="nucleotide sequence ID" value="NZ_BAABFU010000001.1"/>
</dbReference>
<proteinExistence type="predicted"/>
<dbReference type="InterPro" id="IPR003661">
    <property type="entry name" value="HisK_dim/P_dom"/>
</dbReference>
<dbReference type="InterPro" id="IPR004358">
    <property type="entry name" value="Sig_transdc_His_kin-like_C"/>
</dbReference>
<dbReference type="CDD" id="cd00082">
    <property type="entry name" value="HisKA"/>
    <property type="match status" value="1"/>
</dbReference>
<dbReference type="InterPro" id="IPR036890">
    <property type="entry name" value="HATPase_C_sf"/>
</dbReference>
<dbReference type="InterPro" id="IPR035965">
    <property type="entry name" value="PAS-like_dom_sf"/>
</dbReference>
<keyword evidence="4" id="KW-0808">Transferase</keyword>
<evidence type="ECO:0000256" key="4">
    <source>
        <dbReference type="ARBA" id="ARBA00022679"/>
    </source>
</evidence>
<evidence type="ECO:0000256" key="10">
    <source>
        <dbReference type="ARBA" id="ARBA00023231"/>
    </source>
</evidence>
<evidence type="ECO:0000313" key="17">
    <source>
        <dbReference type="EMBL" id="GAA4344828.1"/>
    </source>
</evidence>